<dbReference type="InterPro" id="IPR008972">
    <property type="entry name" value="Cupredoxin"/>
</dbReference>
<dbReference type="HOGENOM" id="CLU_921658_0_0_1"/>
<feature type="region of interest" description="Disordered" evidence="1">
    <location>
        <begin position="275"/>
        <end position="302"/>
    </location>
</feature>
<feature type="compositionally biased region" description="Polar residues" evidence="1">
    <location>
        <begin position="288"/>
        <end position="302"/>
    </location>
</feature>
<proteinExistence type="predicted"/>
<accession>A0A0C3C8A8</accession>
<dbReference type="STRING" id="913774.A0A0C3C8A8"/>
<organism evidence="3 4">
    <name type="scientific">Oidiodendron maius (strain Zn)</name>
    <dbReference type="NCBI Taxonomy" id="913774"/>
    <lineage>
        <taxon>Eukaryota</taxon>
        <taxon>Fungi</taxon>
        <taxon>Dikarya</taxon>
        <taxon>Ascomycota</taxon>
        <taxon>Pezizomycotina</taxon>
        <taxon>Leotiomycetes</taxon>
        <taxon>Leotiomycetes incertae sedis</taxon>
        <taxon>Myxotrichaceae</taxon>
        <taxon>Oidiodendron</taxon>
    </lineage>
</organism>
<dbReference type="OrthoDB" id="5985073at2759"/>
<dbReference type="Proteomes" id="UP000054321">
    <property type="component" value="Unassembled WGS sequence"/>
</dbReference>
<evidence type="ECO:0000313" key="3">
    <source>
        <dbReference type="EMBL" id="KIM95108.1"/>
    </source>
</evidence>
<evidence type="ECO:0000256" key="2">
    <source>
        <dbReference type="SAM" id="Phobius"/>
    </source>
</evidence>
<name>A0A0C3C8A8_OIDMZ</name>
<protein>
    <recommendedName>
        <fullName evidence="5">Phytocyanin domain-containing protein</fullName>
    </recommendedName>
</protein>
<dbReference type="Gene3D" id="2.60.40.420">
    <property type="entry name" value="Cupredoxins - blue copper proteins"/>
    <property type="match status" value="1"/>
</dbReference>
<evidence type="ECO:0000313" key="4">
    <source>
        <dbReference type="Proteomes" id="UP000054321"/>
    </source>
</evidence>
<dbReference type="EMBL" id="KN832888">
    <property type="protein sequence ID" value="KIM95108.1"/>
    <property type="molecule type" value="Genomic_DNA"/>
</dbReference>
<sequence>MTLYGSSSLSNTNAFSVSASTMQAYAIPFEGYAGKAVAPISVPAATTSSSSAPAATYTVVAADAFTPNTVNAQTGDSILFQFKSGNHSLTQSTFNSPCEPLTGGTESGFMPNLNNQVPFPSYTLIVNTSDPQWFYSEGESDCASGMTFGLNPNSTETEAEFQGAAVAEASAAAAQNKSSGGASKGVKIGVSIGVIVFALVLALALGALFMHRRRQALAASPPYEVGAGIDHYAAEHKYYTQGEAKPPVPTKNYELADTRTNDMYSRHELASPPVELAGSRFSDHLRQETSSPPHQGSFYDST</sequence>
<dbReference type="PANTHER" id="PTHR34883">
    <property type="entry name" value="SERINE-RICH PROTEIN, PUTATIVE-RELATED-RELATED"/>
    <property type="match status" value="1"/>
</dbReference>
<dbReference type="InterPro" id="IPR052953">
    <property type="entry name" value="Ser-rich/MCO-related"/>
</dbReference>
<feature type="transmembrane region" description="Helical" evidence="2">
    <location>
        <begin position="188"/>
        <end position="210"/>
    </location>
</feature>
<keyword evidence="2" id="KW-1133">Transmembrane helix</keyword>
<keyword evidence="4" id="KW-1185">Reference proteome</keyword>
<evidence type="ECO:0008006" key="5">
    <source>
        <dbReference type="Google" id="ProtNLM"/>
    </source>
</evidence>
<reference evidence="4" key="2">
    <citation type="submission" date="2015-01" db="EMBL/GenBank/DDBJ databases">
        <title>Evolutionary Origins and Diversification of the Mycorrhizal Mutualists.</title>
        <authorList>
            <consortium name="DOE Joint Genome Institute"/>
            <consortium name="Mycorrhizal Genomics Consortium"/>
            <person name="Kohler A."/>
            <person name="Kuo A."/>
            <person name="Nagy L.G."/>
            <person name="Floudas D."/>
            <person name="Copeland A."/>
            <person name="Barry K.W."/>
            <person name="Cichocki N."/>
            <person name="Veneault-Fourrey C."/>
            <person name="LaButti K."/>
            <person name="Lindquist E.A."/>
            <person name="Lipzen A."/>
            <person name="Lundell T."/>
            <person name="Morin E."/>
            <person name="Murat C."/>
            <person name="Riley R."/>
            <person name="Ohm R."/>
            <person name="Sun H."/>
            <person name="Tunlid A."/>
            <person name="Henrissat B."/>
            <person name="Grigoriev I.V."/>
            <person name="Hibbett D.S."/>
            <person name="Martin F."/>
        </authorList>
    </citation>
    <scope>NUCLEOTIDE SEQUENCE [LARGE SCALE GENOMIC DNA]</scope>
    <source>
        <strain evidence="4">Zn</strain>
    </source>
</reference>
<dbReference type="CDD" id="cd00920">
    <property type="entry name" value="Cupredoxin"/>
    <property type="match status" value="1"/>
</dbReference>
<dbReference type="AlphaFoldDB" id="A0A0C3C8A8"/>
<keyword evidence="2" id="KW-0472">Membrane</keyword>
<dbReference type="SUPFAM" id="SSF49503">
    <property type="entry name" value="Cupredoxins"/>
    <property type="match status" value="1"/>
</dbReference>
<dbReference type="InParanoid" id="A0A0C3C8A8"/>
<evidence type="ECO:0000256" key="1">
    <source>
        <dbReference type="SAM" id="MobiDB-lite"/>
    </source>
</evidence>
<reference evidence="3 4" key="1">
    <citation type="submission" date="2014-04" db="EMBL/GenBank/DDBJ databases">
        <authorList>
            <consortium name="DOE Joint Genome Institute"/>
            <person name="Kuo A."/>
            <person name="Martino E."/>
            <person name="Perotto S."/>
            <person name="Kohler A."/>
            <person name="Nagy L.G."/>
            <person name="Floudas D."/>
            <person name="Copeland A."/>
            <person name="Barry K.W."/>
            <person name="Cichocki N."/>
            <person name="Veneault-Fourrey C."/>
            <person name="LaButti K."/>
            <person name="Lindquist E.A."/>
            <person name="Lipzen A."/>
            <person name="Lundell T."/>
            <person name="Morin E."/>
            <person name="Murat C."/>
            <person name="Sun H."/>
            <person name="Tunlid A."/>
            <person name="Henrissat B."/>
            <person name="Grigoriev I.V."/>
            <person name="Hibbett D.S."/>
            <person name="Martin F."/>
            <person name="Nordberg H.P."/>
            <person name="Cantor M.N."/>
            <person name="Hua S.X."/>
        </authorList>
    </citation>
    <scope>NUCLEOTIDE SEQUENCE [LARGE SCALE GENOMIC DNA]</scope>
    <source>
        <strain evidence="3 4">Zn</strain>
    </source>
</reference>
<gene>
    <name evidence="3" type="ORF">OIDMADRAFT_172245</name>
</gene>
<dbReference type="PANTHER" id="PTHR34883:SF4">
    <property type="entry name" value="CUPREDOXIN"/>
    <property type="match status" value="1"/>
</dbReference>
<keyword evidence="2" id="KW-0812">Transmembrane</keyword>